<evidence type="ECO:0000313" key="6">
    <source>
        <dbReference type="Proteomes" id="UP001321047"/>
    </source>
</evidence>
<sequence length="292" mass="32143">MNVLVTGANGTVGTALRDHLEPDRYDVTWLDIEPHHDSAAETTIGDVTDYATVRAATMGQDAVVHLGMPDFVGGPDTRSLGWSAGFGDSCQAIANVLEAAVAEEVDTVVYASSNHAVGMYEVQHAPEIYGPETNLTLDHTVRPRPDSRYGVVKVFGEAMAQLTADAHGINCYALRICSVRDPEYDHPYGDAERGVDNGTFERDSEAYERQVARQQCMWQSRRDLAQQVDRCLERGVEQASSREENGHDAPGEFDVFYGRSASDRSWFDLDHARETIGYEPADDATAWDSPPE</sequence>
<dbReference type="EMBL" id="JAOPJZ010000006">
    <property type="protein sequence ID" value="MCU4752300.1"/>
    <property type="molecule type" value="Genomic_DNA"/>
</dbReference>
<accession>A0AAP2Z8S6</accession>
<gene>
    <name evidence="5" type="ORF">OB919_09925</name>
</gene>
<feature type="domain" description="NAD-dependent epimerase/dehydratase" evidence="4">
    <location>
        <begin position="3"/>
        <end position="180"/>
    </location>
</feature>
<dbReference type="PANTHER" id="PTHR43103:SF5">
    <property type="entry name" value="4-EPIMERASE, PUTATIVE (AFU_ORTHOLOGUE AFUA_7G00360)-RELATED"/>
    <property type="match status" value="1"/>
</dbReference>
<organism evidence="5 6">
    <name type="scientific">Natronosalvus hydrolyticus</name>
    <dbReference type="NCBI Taxonomy" id="2979988"/>
    <lineage>
        <taxon>Archaea</taxon>
        <taxon>Methanobacteriati</taxon>
        <taxon>Methanobacteriota</taxon>
        <taxon>Stenosarchaea group</taxon>
        <taxon>Halobacteria</taxon>
        <taxon>Halobacteriales</taxon>
        <taxon>Natrialbaceae</taxon>
        <taxon>Natronosalvus</taxon>
    </lineage>
</organism>
<keyword evidence="2" id="KW-0560">Oxidoreductase</keyword>
<dbReference type="GO" id="GO:0016491">
    <property type="term" value="F:oxidoreductase activity"/>
    <property type="evidence" value="ECO:0007669"/>
    <property type="project" value="UniProtKB-KW"/>
</dbReference>
<evidence type="ECO:0000256" key="2">
    <source>
        <dbReference type="ARBA" id="ARBA00023002"/>
    </source>
</evidence>
<evidence type="ECO:0000256" key="1">
    <source>
        <dbReference type="ARBA" id="ARBA00007637"/>
    </source>
</evidence>
<dbReference type="InterPro" id="IPR001509">
    <property type="entry name" value="Epimerase_deHydtase"/>
</dbReference>
<proteinExistence type="inferred from homology"/>
<reference evidence="5 6" key="1">
    <citation type="submission" date="2022-09" db="EMBL/GenBank/DDBJ databases">
        <title>Enrichment on poylsaccharides allowed isolation of novel metabolic and taxonomic groups of Haloarchaea.</title>
        <authorList>
            <person name="Sorokin D.Y."/>
            <person name="Elcheninov A.G."/>
            <person name="Khizhniak T.V."/>
            <person name="Kolganova T.V."/>
            <person name="Kublanov I.V."/>
        </authorList>
    </citation>
    <scope>NUCLEOTIDE SEQUENCE [LARGE SCALE GENOMIC DNA]</scope>
    <source>
        <strain evidence="5 6">AArc-curdl1</strain>
    </source>
</reference>
<name>A0AAP2Z8S6_9EURY</name>
<dbReference type="Gene3D" id="3.40.50.720">
    <property type="entry name" value="NAD(P)-binding Rossmann-like Domain"/>
    <property type="match status" value="1"/>
</dbReference>
<dbReference type="RefSeq" id="WP_342808641.1">
    <property type="nucleotide sequence ID" value="NZ_JAOPJZ010000006.1"/>
</dbReference>
<protein>
    <submittedName>
        <fullName evidence="5">NAD(P)-dependent oxidoreductase</fullName>
    </submittedName>
</protein>
<dbReference type="InterPro" id="IPR036291">
    <property type="entry name" value="NAD(P)-bd_dom_sf"/>
</dbReference>
<dbReference type="SUPFAM" id="SSF51735">
    <property type="entry name" value="NAD(P)-binding Rossmann-fold domains"/>
    <property type="match status" value="1"/>
</dbReference>
<dbReference type="Proteomes" id="UP001321047">
    <property type="component" value="Unassembled WGS sequence"/>
</dbReference>
<dbReference type="Pfam" id="PF01370">
    <property type="entry name" value="Epimerase"/>
    <property type="match status" value="1"/>
</dbReference>
<dbReference type="AlphaFoldDB" id="A0AAP2Z8S6"/>
<comment type="caution">
    <text evidence="5">The sequence shown here is derived from an EMBL/GenBank/DDBJ whole genome shotgun (WGS) entry which is preliminary data.</text>
</comment>
<keyword evidence="3" id="KW-0520">NAD</keyword>
<evidence type="ECO:0000313" key="5">
    <source>
        <dbReference type="EMBL" id="MCU4752300.1"/>
    </source>
</evidence>
<evidence type="ECO:0000259" key="4">
    <source>
        <dbReference type="Pfam" id="PF01370"/>
    </source>
</evidence>
<keyword evidence="6" id="KW-1185">Reference proteome</keyword>
<evidence type="ECO:0000256" key="3">
    <source>
        <dbReference type="ARBA" id="ARBA00023027"/>
    </source>
</evidence>
<dbReference type="PANTHER" id="PTHR43103">
    <property type="entry name" value="NUCLEOSIDE-DIPHOSPHATE-SUGAR EPIMERASE"/>
    <property type="match status" value="1"/>
</dbReference>
<comment type="similarity">
    <text evidence="1">Belongs to the NAD(P)-dependent epimerase/dehydratase family.</text>
</comment>